<keyword evidence="6" id="KW-0500">Molybdenum</keyword>
<dbReference type="EC" id="2.10.1.1" evidence="6"/>
<dbReference type="Gene3D" id="2.170.190.11">
    <property type="entry name" value="Molybdopterin biosynthesis moea protein, domain 3"/>
    <property type="match status" value="1"/>
</dbReference>
<dbReference type="CDD" id="cd00887">
    <property type="entry name" value="MoeA"/>
    <property type="match status" value="1"/>
</dbReference>
<keyword evidence="8" id="KW-1185">Reference proteome</keyword>
<accession>A0A1D8UQM2</accession>
<dbReference type="InterPro" id="IPR036135">
    <property type="entry name" value="MoeA_linker/N_sf"/>
</dbReference>
<dbReference type="Gene3D" id="2.40.340.10">
    <property type="entry name" value="MoeA, C-terminal, domain IV"/>
    <property type="match status" value="1"/>
</dbReference>
<dbReference type="Pfam" id="PF00994">
    <property type="entry name" value="MoCF_biosynth"/>
    <property type="match status" value="1"/>
</dbReference>
<dbReference type="InterPro" id="IPR036688">
    <property type="entry name" value="MoeA_C_domain_IV_sf"/>
</dbReference>
<evidence type="ECO:0000256" key="1">
    <source>
        <dbReference type="ARBA" id="ARBA00002901"/>
    </source>
</evidence>
<evidence type="ECO:0000256" key="3">
    <source>
        <dbReference type="ARBA" id="ARBA00010763"/>
    </source>
</evidence>
<keyword evidence="6" id="KW-0460">Magnesium</keyword>
<dbReference type="Gene3D" id="3.90.105.10">
    <property type="entry name" value="Molybdopterin biosynthesis moea protein, domain 2"/>
    <property type="match status" value="1"/>
</dbReference>
<dbReference type="STRING" id="153496.A0U89_00925"/>
<dbReference type="InterPro" id="IPR005111">
    <property type="entry name" value="MoeA_C_domain_IV"/>
</dbReference>
<dbReference type="RefSeq" id="WP_070401775.1">
    <property type="nucleotide sequence ID" value="NZ_BJVW01000004.1"/>
</dbReference>
<dbReference type="SMART" id="SM00852">
    <property type="entry name" value="MoCF_biosynth"/>
    <property type="match status" value="1"/>
</dbReference>
<comment type="function">
    <text evidence="1 6">Catalyzes the insertion of molybdate into adenylated molybdopterin with the concomitant release of AMP.</text>
</comment>
<name>A0A1D8UQM2_9PROT</name>
<evidence type="ECO:0000256" key="5">
    <source>
        <dbReference type="ARBA" id="ARBA00047317"/>
    </source>
</evidence>
<evidence type="ECO:0000313" key="8">
    <source>
        <dbReference type="Proteomes" id="UP000179145"/>
    </source>
</evidence>
<dbReference type="GO" id="GO:0006777">
    <property type="term" value="P:Mo-molybdopterin cofactor biosynthetic process"/>
    <property type="evidence" value="ECO:0007669"/>
    <property type="project" value="UniProtKB-UniRule"/>
</dbReference>
<dbReference type="Pfam" id="PF03453">
    <property type="entry name" value="MoeA_N"/>
    <property type="match status" value="1"/>
</dbReference>
<dbReference type="KEGG" id="kba:A0U89_00925"/>
<dbReference type="EMBL" id="CP014674">
    <property type="protein sequence ID" value="AOX15929.1"/>
    <property type="molecule type" value="Genomic_DNA"/>
</dbReference>
<dbReference type="InterPro" id="IPR005110">
    <property type="entry name" value="MoeA_linker/N"/>
</dbReference>
<evidence type="ECO:0000256" key="6">
    <source>
        <dbReference type="RuleBase" id="RU365090"/>
    </source>
</evidence>
<evidence type="ECO:0000313" key="7">
    <source>
        <dbReference type="EMBL" id="AOX15929.1"/>
    </source>
</evidence>
<comment type="pathway">
    <text evidence="2 6">Cofactor biosynthesis; molybdopterin biosynthesis.</text>
</comment>
<gene>
    <name evidence="7" type="ORF">A0U89_00925</name>
</gene>
<dbReference type="AlphaFoldDB" id="A0A1D8UQM2"/>
<dbReference type="SUPFAM" id="SSF53218">
    <property type="entry name" value="Molybdenum cofactor biosynthesis proteins"/>
    <property type="match status" value="1"/>
</dbReference>
<dbReference type="InterPro" id="IPR001453">
    <property type="entry name" value="MoaB/Mog_dom"/>
</dbReference>
<keyword evidence="6" id="KW-0479">Metal-binding</keyword>
<dbReference type="Pfam" id="PF03454">
    <property type="entry name" value="MoeA_C"/>
    <property type="match status" value="1"/>
</dbReference>
<dbReference type="UniPathway" id="UPA00344"/>
<comment type="catalytic activity">
    <reaction evidence="5">
        <text>adenylyl-molybdopterin + molybdate = Mo-molybdopterin + AMP + H(+)</text>
        <dbReference type="Rhea" id="RHEA:35047"/>
        <dbReference type="ChEBI" id="CHEBI:15378"/>
        <dbReference type="ChEBI" id="CHEBI:36264"/>
        <dbReference type="ChEBI" id="CHEBI:62727"/>
        <dbReference type="ChEBI" id="CHEBI:71302"/>
        <dbReference type="ChEBI" id="CHEBI:456215"/>
        <dbReference type="EC" id="2.10.1.1"/>
    </reaction>
</comment>
<dbReference type="GO" id="GO:0061599">
    <property type="term" value="F:molybdopterin molybdotransferase activity"/>
    <property type="evidence" value="ECO:0007669"/>
    <property type="project" value="UniProtKB-UniRule"/>
</dbReference>
<dbReference type="PANTHER" id="PTHR10192:SF5">
    <property type="entry name" value="GEPHYRIN"/>
    <property type="match status" value="1"/>
</dbReference>
<keyword evidence="4 6" id="KW-0501">Molybdenum cofactor biosynthesis</keyword>
<dbReference type="InterPro" id="IPR036425">
    <property type="entry name" value="MoaB/Mog-like_dom_sf"/>
</dbReference>
<sequence length="398" mass="42616">MTELLSVARAEALIRENTNRFGTETVSLTAAMGRVLRQTVRAERALPPFDRVMMDGIACRLEDGASLRIAGMQAAGAPPRTLPEGAVCLEVTTGAVLPQGADTVIPVERLVREGDNVRLQDGYAAERGQFIHRQGADCAAAEELLAPGVRLNAPAMAVLASNGVSKVEVAQIPSIGIISTGNELVAPEDDVAPWQIRRSNEYALAGALHARGFTRHDFAVVQDDLAATTALLEKQLARHDVLVLSGGVSMGEYDYVPRALAALGVDRIFHKIAQRPGKPMWFGVGPQGQRVFALPGNPVSALVCGVRYVVPALLEAQGLNAPFTFPTRLQEPVARIPTLTRFVPVRLHHDEQGQALGLPRPMTTSGDFNRLSDTDGFVALDPGPGEAQSGDIARFYAW</sequence>
<comment type="cofactor">
    <cofactor evidence="6">
        <name>Mg(2+)</name>
        <dbReference type="ChEBI" id="CHEBI:18420"/>
    </cofactor>
</comment>
<dbReference type="PANTHER" id="PTHR10192">
    <property type="entry name" value="MOLYBDOPTERIN BIOSYNTHESIS PROTEIN"/>
    <property type="match status" value="1"/>
</dbReference>
<comment type="similarity">
    <text evidence="3 6">Belongs to the MoeA family.</text>
</comment>
<evidence type="ECO:0000256" key="4">
    <source>
        <dbReference type="ARBA" id="ARBA00023150"/>
    </source>
</evidence>
<dbReference type="PROSITE" id="PS01079">
    <property type="entry name" value="MOCF_BIOSYNTHESIS_2"/>
    <property type="match status" value="1"/>
</dbReference>
<evidence type="ECO:0000256" key="2">
    <source>
        <dbReference type="ARBA" id="ARBA00005046"/>
    </source>
</evidence>
<dbReference type="InterPro" id="IPR038987">
    <property type="entry name" value="MoeA-like"/>
</dbReference>
<reference evidence="7 8" key="1">
    <citation type="journal article" date="2016" name="Microb. Cell Fact.">
        <title>Dissection of exopolysaccharide biosynthesis in Kozakia baliensis.</title>
        <authorList>
            <person name="Brandt J.U."/>
            <person name="Jakob F."/>
            <person name="Behr J."/>
            <person name="Geissler A.J."/>
            <person name="Vogel R.F."/>
        </authorList>
    </citation>
    <scope>NUCLEOTIDE SEQUENCE [LARGE SCALE GENOMIC DNA]</scope>
    <source>
        <strain evidence="7 8">DSM 14400</strain>
    </source>
</reference>
<organism evidence="7 8">
    <name type="scientific">Kozakia baliensis</name>
    <dbReference type="NCBI Taxonomy" id="153496"/>
    <lineage>
        <taxon>Bacteria</taxon>
        <taxon>Pseudomonadati</taxon>
        <taxon>Pseudomonadota</taxon>
        <taxon>Alphaproteobacteria</taxon>
        <taxon>Acetobacterales</taxon>
        <taxon>Acetobacteraceae</taxon>
        <taxon>Kozakia</taxon>
    </lineage>
</organism>
<dbReference type="eggNOG" id="COG0303">
    <property type="taxonomic scope" value="Bacteria"/>
</dbReference>
<proteinExistence type="inferred from homology"/>
<dbReference type="Proteomes" id="UP000179145">
    <property type="component" value="Chromosome"/>
</dbReference>
<dbReference type="NCBIfam" id="TIGR00177">
    <property type="entry name" value="molyb_syn"/>
    <property type="match status" value="1"/>
</dbReference>
<dbReference type="GO" id="GO:0046872">
    <property type="term" value="F:metal ion binding"/>
    <property type="evidence" value="ECO:0007669"/>
    <property type="project" value="UniProtKB-UniRule"/>
</dbReference>
<protein>
    <recommendedName>
        <fullName evidence="6">Molybdopterin molybdenumtransferase</fullName>
        <ecNumber evidence="6">2.10.1.1</ecNumber>
    </recommendedName>
</protein>
<keyword evidence="6 7" id="KW-0808">Transferase</keyword>
<dbReference type="InterPro" id="IPR008284">
    <property type="entry name" value="MoCF_biosynth_CS"/>
</dbReference>
<dbReference type="SUPFAM" id="SSF63882">
    <property type="entry name" value="MoeA N-terminal region -like"/>
    <property type="match status" value="1"/>
</dbReference>
<dbReference type="SUPFAM" id="SSF63867">
    <property type="entry name" value="MoeA C-terminal domain-like"/>
    <property type="match status" value="1"/>
</dbReference>
<dbReference type="OrthoDB" id="9804758at2"/>
<dbReference type="Gene3D" id="3.40.980.10">
    <property type="entry name" value="MoaB/Mog-like domain"/>
    <property type="match status" value="1"/>
</dbReference>
<dbReference type="GO" id="GO:0005829">
    <property type="term" value="C:cytosol"/>
    <property type="evidence" value="ECO:0007669"/>
    <property type="project" value="TreeGrafter"/>
</dbReference>